<dbReference type="PANTHER" id="PTHR15002">
    <property type="entry name" value="RIBOSOMAL BIOGENESIS PROTEIN LAS1L"/>
    <property type="match status" value="1"/>
</dbReference>
<dbReference type="InterPro" id="IPR007174">
    <property type="entry name" value="Las1"/>
</dbReference>
<organism evidence="1 2">
    <name type="scientific">Crotalaria pallida</name>
    <name type="common">Smooth rattlebox</name>
    <name type="synonym">Crotalaria striata</name>
    <dbReference type="NCBI Taxonomy" id="3830"/>
    <lineage>
        <taxon>Eukaryota</taxon>
        <taxon>Viridiplantae</taxon>
        <taxon>Streptophyta</taxon>
        <taxon>Embryophyta</taxon>
        <taxon>Tracheophyta</taxon>
        <taxon>Spermatophyta</taxon>
        <taxon>Magnoliopsida</taxon>
        <taxon>eudicotyledons</taxon>
        <taxon>Gunneridae</taxon>
        <taxon>Pentapetalae</taxon>
        <taxon>rosids</taxon>
        <taxon>fabids</taxon>
        <taxon>Fabales</taxon>
        <taxon>Fabaceae</taxon>
        <taxon>Papilionoideae</taxon>
        <taxon>50 kb inversion clade</taxon>
        <taxon>genistoids sensu lato</taxon>
        <taxon>core genistoids</taxon>
        <taxon>Crotalarieae</taxon>
        <taxon>Crotalaria</taxon>
    </lineage>
</organism>
<dbReference type="GO" id="GO:0090730">
    <property type="term" value="C:Las1 complex"/>
    <property type="evidence" value="ECO:0007669"/>
    <property type="project" value="InterPro"/>
</dbReference>
<proteinExistence type="predicted"/>
<keyword evidence="2" id="KW-1185">Reference proteome</keyword>
<dbReference type="GO" id="GO:0000470">
    <property type="term" value="P:maturation of LSU-rRNA"/>
    <property type="evidence" value="ECO:0007669"/>
    <property type="project" value="TreeGrafter"/>
</dbReference>
<reference evidence="1 2" key="1">
    <citation type="submission" date="2024-01" db="EMBL/GenBank/DDBJ databases">
        <title>The genomes of 5 underutilized Papilionoideae crops provide insights into root nodulation and disease resistanc.</title>
        <authorList>
            <person name="Yuan L."/>
        </authorList>
    </citation>
    <scope>NUCLEOTIDE SEQUENCE [LARGE SCALE GENOMIC DNA]</scope>
    <source>
        <strain evidence="1">ZHUSHIDOU_FW_LH</strain>
        <tissue evidence="1">Leaf</tissue>
    </source>
</reference>
<dbReference type="GO" id="GO:0000460">
    <property type="term" value="P:maturation of 5.8S rRNA"/>
    <property type="evidence" value="ECO:0007669"/>
    <property type="project" value="TreeGrafter"/>
</dbReference>
<dbReference type="AlphaFoldDB" id="A0AAN9EZ86"/>
<protein>
    <submittedName>
        <fullName evidence="1">Uncharacterized protein</fullName>
    </submittedName>
</protein>
<dbReference type="GO" id="GO:0030687">
    <property type="term" value="C:preribosome, large subunit precursor"/>
    <property type="evidence" value="ECO:0007669"/>
    <property type="project" value="TreeGrafter"/>
</dbReference>
<evidence type="ECO:0000313" key="1">
    <source>
        <dbReference type="EMBL" id="KAK7266001.1"/>
    </source>
</evidence>
<dbReference type="Pfam" id="PF04031">
    <property type="entry name" value="Las1"/>
    <property type="match status" value="1"/>
</dbReference>
<dbReference type="Proteomes" id="UP001372338">
    <property type="component" value="Unassembled WGS sequence"/>
</dbReference>
<dbReference type="EMBL" id="JAYWIO010000004">
    <property type="protein sequence ID" value="KAK7266001.1"/>
    <property type="molecule type" value="Genomic_DNA"/>
</dbReference>
<sequence>MENVGCFRSNENIFLRLVNGVVEKTRKKEFVSIAVATDAIGIPRMLIDIRHEASHCELPSLKVARTASIKLNLLGQQTLSQARLMLGKSLDPKLQFKTE</sequence>
<gene>
    <name evidence="1" type="ORF">RIF29_18639</name>
</gene>
<dbReference type="PANTHER" id="PTHR15002:SF0">
    <property type="entry name" value="RIBOSOMAL BIOGENESIS PROTEIN LAS1L"/>
    <property type="match status" value="1"/>
</dbReference>
<name>A0AAN9EZ86_CROPI</name>
<dbReference type="GO" id="GO:0004519">
    <property type="term" value="F:endonuclease activity"/>
    <property type="evidence" value="ECO:0007669"/>
    <property type="project" value="InterPro"/>
</dbReference>
<comment type="caution">
    <text evidence="1">The sequence shown here is derived from an EMBL/GenBank/DDBJ whole genome shotgun (WGS) entry which is preliminary data.</text>
</comment>
<accession>A0AAN9EZ86</accession>
<evidence type="ECO:0000313" key="2">
    <source>
        <dbReference type="Proteomes" id="UP001372338"/>
    </source>
</evidence>